<dbReference type="InterPro" id="IPR001060">
    <property type="entry name" value="FCH_dom"/>
</dbReference>
<keyword evidence="8" id="KW-1185">Reference proteome</keyword>
<feature type="domain" description="Rho-GAP" evidence="5">
    <location>
        <begin position="457"/>
        <end position="649"/>
    </location>
</feature>
<dbReference type="PANTHER" id="PTHR23176">
    <property type="entry name" value="RHO/RAC/CDC GTPASE-ACTIVATING PROTEIN"/>
    <property type="match status" value="1"/>
</dbReference>
<dbReference type="Gene3D" id="1.10.555.10">
    <property type="entry name" value="Rho GTPase activation protein"/>
    <property type="match status" value="1"/>
</dbReference>
<dbReference type="CDD" id="cd07652">
    <property type="entry name" value="F-BAR_Rgd1"/>
    <property type="match status" value="1"/>
</dbReference>
<dbReference type="InterPro" id="IPR031160">
    <property type="entry name" value="F_BAR_dom"/>
</dbReference>
<comment type="caution">
    <text evidence="7">The sequence shown here is derived from an EMBL/GenBank/DDBJ whole genome shotgun (WGS) entry which is preliminary data.</text>
</comment>
<dbReference type="InterPro" id="IPR027267">
    <property type="entry name" value="AH/BAR_dom_sf"/>
</dbReference>
<evidence type="ECO:0000259" key="5">
    <source>
        <dbReference type="PROSITE" id="PS50238"/>
    </source>
</evidence>
<dbReference type="SUPFAM" id="SSF48350">
    <property type="entry name" value="GTPase activation domain, GAP"/>
    <property type="match status" value="1"/>
</dbReference>
<dbReference type="Gene3D" id="1.20.1270.60">
    <property type="entry name" value="Arfaptin homology (AH) domain/BAR domain"/>
    <property type="match status" value="1"/>
</dbReference>
<dbReference type="PROSITE" id="PS51741">
    <property type="entry name" value="F_BAR"/>
    <property type="match status" value="1"/>
</dbReference>
<dbReference type="Pfam" id="PF00611">
    <property type="entry name" value="FCH"/>
    <property type="match status" value="1"/>
</dbReference>
<dbReference type="EMBL" id="JAKNSF020000001">
    <property type="protein sequence ID" value="KAK7742839.1"/>
    <property type="molecule type" value="Genomic_DNA"/>
</dbReference>
<dbReference type="PROSITE" id="PS50238">
    <property type="entry name" value="RHOGAP"/>
    <property type="match status" value="1"/>
</dbReference>
<feature type="compositionally biased region" description="Polar residues" evidence="4">
    <location>
        <begin position="1"/>
        <end position="10"/>
    </location>
</feature>
<protein>
    <submittedName>
        <fullName evidence="7">Rho GTPase-activating protein</fullName>
    </submittedName>
</protein>
<proteinExistence type="predicted"/>
<evidence type="ECO:0000313" key="8">
    <source>
        <dbReference type="Proteomes" id="UP001430848"/>
    </source>
</evidence>
<evidence type="ECO:0000256" key="2">
    <source>
        <dbReference type="PROSITE-ProRule" id="PRU01077"/>
    </source>
</evidence>
<evidence type="ECO:0000313" key="7">
    <source>
        <dbReference type="EMBL" id="KAK7742839.1"/>
    </source>
</evidence>
<evidence type="ECO:0000259" key="6">
    <source>
        <dbReference type="PROSITE" id="PS51741"/>
    </source>
</evidence>
<dbReference type="PANTHER" id="PTHR23176:SF136">
    <property type="entry name" value="RHO GTPASE ACTIVATOR (RGD1)"/>
    <property type="match status" value="1"/>
</dbReference>
<dbReference type="InterPro" id="IPR050729">
    <property type="entry name" value="Rho-GAP"/>
</dbReference>
<gene>
    <name evidence="7" type="primary">RGD1</name>
    <name evidence="7" type="ORF">SLS63_000407</name>
</gene>
<dbReference type="SMART" id="SM00055">
    <property type="entry name" value="FCH"/>
    <property type="match status" value="1"/>
</dbReference>
<feature type="region of interest" description="Disordered" evidence="4">
    <location>
        <begin position="349"/>
        <end position="449"/>
    </location>
</feature>
<feature type="region of interest" description="Disordered" evidence="4">
    <location>
        <begin position="1"/>
        <end position="66"/>
    </location>
</feature>
<evidence type="ECO:0000256" key="4">
    <source>
        <dbReference type="SAM" id="MobiDB-lite"/>
    </source>
</evidence>
<keyword evidence="1" id="KW-0343">GTPase activation</keyword>
<sequence>MADANASSDFLPQIPRERADSTMSLGGGFTLPENGENHSNGAGPLPGDPAPATAAPPATAPSGDEKMVQDVLSSEIGVATMLNRLKQSVASAKEFANFLKKRAAIEEDNANGLKRLARTTSDNMRRSDHLGGSFAKAFDGMMGTHSRIAENGMQYAMSLLQMAEDLNELAAIAEKQRKGWKQDGLAAEHRAADVDAQMRKSQAKYHSLAEEYDRVRTGDGQKGGKMFGFKGPKSAAQHEEELLRKVQAADQDYKNKVQAYQQERGQLISTTRPEAIKALQDIVRECDSGLVLQMQKFASFNEKLLLSNGLSVSPLKNGKSSRPDSMSLREIVHNVDTQRDLSEYLCANHSKVPPSRGEPKYERHPPQYSNRNSFGPGMLLSGSANSRYNEKPGMGSQGPPQLGALPFQEPANYSTPPPPFSADSGPAQQHAPGPMGQGPGRGSSPPRAVGSRPVFGVSLARLYERDGLAVPMVVYQCIQAVDLFGLTVEGIYRLSGSLPQVNKMKSMFDTDTASPQLDFRNPENFFHDVNSVAGLLKQFFRDLPDPLLTKEHYSGFIEAAKHDDEIVRRDSLHAIINSLPDPNYATLRAVALHLHRVMENSATNRMTSQNLAIVFGPTLMGGSAHGAISDSGFQAKVVDTILQNTYQIFDDD</sequence>
<evidence type="ECO:0000256" key="3">
    <source>
        <dbReference type="SAM" id="Coils"/>
    </source>
</evidence>
<dbReference type="Pfam" id="PF00620">
    <property type="entry name" value="RhoGAP"/>
    <property type="match status" value="1"/>
</dbReference>
<feature type="coiled-coil region" evidence="3">
    <location>
        <begin position="156"/>
        <end position="183"/>
    </location>
</feature>
<dbReference type="SMART" id="SM00324">
    <property type="entry name" value="RhoGAP"/>
    <property type="match status" value="1"/>
</dbReference>
<name>A0ABR1PQN5_DIAER</name>
<organism evidence="7 8">
    <name type="scientific">Diaporthe eres</name>
    <name type="common">Phomopsis oblonga</name>
    <dbReference type="NCBI Taxonomy" id="83184"/>
    <lineage>
        <taxon>Eukaryota</taxon>
        <taxon>Fungi</taxon>
        <taxon>Dikarya</taxon>
        <taxon>Ascomycota</taxon>
        <taxon>Pezizomycotina</taxon>
        <taxon>Sordariomycetes</taxon>
        <taxon>Sordariomycetidae</taxon>
        <taxon>Diaporthales</taxon>
        <taxon>Diaporthaceae</taxon>
        <taxon>Diaporthe</taxon>
        <taxon>Diaporthe eres species complex</taxon>
    </lineage>
</organism>
<dbReference type="InterPro" id="IPR008936">
    <property type="entry name" value="Rho_GTPase_activation_prot"/>
</dbReference>
<dbReference type="InterPro" id="IPR000198">
    <property type="entry name" value="RhoGAP_dom"/>
</dbReference>
<dbReference type="SUPFAM" id="SSF103657">
    <property type="entry name" value="BAR/IMD domain-like"/>
    <property type="match status" value="1"/>
</dbReference>
<feature type="compositionally biased region" description="Low complexity" evidence="4">
    <location>
        <begin position="41"/>
        <end position="61"/>
    </location>
</feature>
<keyword evidence="2 3" id="KW-0175">Coiled coil</keyword>
<reference evidence="7 8" key="1">
    <citation type="submission" date="2024-02" db="EMBL/GenBank/DDBJ databases">
        <title>De novo assembly and annotation of 12 fungi associated with fruit tree decline syndrome in Ontario, Canada.</title>
        <authorList>
            <person name="Sulman M."/>
            <person name="Ellouze W."/>
            <person name="Ilyukhin E."/>
        </authorList>
    </citation>
    <scope>NUCLEOTIDE SEQUENCE [LARGE SCALE GENOMIC DNA]</scope>
    <source>
        <strain evidence="7 8">M169</strain>
    </source>
</reference>
<evidence type="ECO:0000256" key="1">
    <source>
        <dbReference type="ARBA" id="ARBA00022468"/>
    </source>
</evidence>
<feature type="domain" description="F-BAR" evidence="6">
    <location>
        <begin position="65"/>
        <end position="336"/>
    </location>
</feature>
<dbReference type="Proteomes" id="UP001430848">
    <property type="component" value="Unassembled WGS sequence"/>
</dbReference>
<accession>A0ABR1PQN5</accession>